<comment type="caution">
    <text evidence="1">The sequence shown here is derived from an EMBL/GenBank/DDBJ whole genome shotgun (WGS) entry which is preliminary data.</text>
</comment>
<keyword evidence="1" id="KW-0418">Kinase</keyword>
<dbReference type="Pfam" id="PF03702">
    <property type="entry name" value="AnmK"/>
    <property type="match status" value="1"/>
</dbReference>
<name>A0A3D9LPY3_9FLAO</name>
<dbReference type="SUPFAM" id="SSF53067">
    <property type="entry name" value="Actin-like ATPase domain"/>
    <property type="match status" value="1"/>
</dbReference>
<dbReference type="AlphaFoldDB" id="A0A3D9LPY3"/>
<protein>
    <submittedName>
        <fullName evidence="1">Anhydro-N-acetylmuramic acid kinase</fullName>
    </submittedName>
</protein>
<dbReference type="PANTHER" id="PTHR30605">
    <property type="entry name" value="ANHYDRO-N-ACETYLMURAMIC ACID KINASE"/>
    <property type="match status" value="1"/>
</dbReference>
<dbReference type="Proteomes" id="UP000256919">
    <property type="component" value="Unassembled WGS sequence"/>
</dbReference>
<dbReference type="GO" id="GO:0016301">
    <property type="term" value="F:kinase activity"/>
    <property type="evidence" value="ECO:0007669"/>
    <property type="project" value="UniProtKB-KW"/>
</dbReference>
<dbReference type="EMBL" id="QREI01000006">
    <property type="protein sequence ID" value="REE08756.1"/>
    <property type="molecule type" value="Genomic_DNA"/>
</dbReference>
<keyword evidence="1" id="KW-0808">Transferase</keyword>
<dbReference type="InterPro" id="IPR043129">
    <property type="entry name" value="ATPase_NBD"/>
</dbReference>
<dbReference type="NCBIfam" id="NF007144">
    <property type="entry name" value="PRK09585.2-3"/>
    <property type="match status" value="1"/>
</dbReference>
<dbReference type="InterPro" id="IPR005338">
    <property type="entry name" value="Anhydro_N_Ac-Mur_kinase"/>
</dbReference>
<keyword evidence="2" id="KW-1185">Reference proteome</keyword>
<dbReference type="GO" id="GO:0016773">
    <property type="term" value="F:phosphotransferase activity, alcohol group as acceptor"/>
    <property type="evidence" value="ECO:0007669"/>
    <property type="project" value="InterPro"/>
</dbReference>
<accession>A0A3D9LPY3</accession>
<dbReference type="GO" id="GO:0006040">
    <property type="term" value="P:amino sugar metabolic process"/>
    <property type="evidence" value="ECO:0007669"/>
    <property type="project" value="InterPro"/>
</dbReference>
<evidence type="ECO:0000313" key="1">
    <source>
        <dbReference type="EMBL" id="REE08756.1"/>
    </source>
</evidence>
<evidence type="ECO:0000313" key="2">
    <source>
        <dbReference type="Proteomes" id="UP000256919"/>
    </source>
</evidence>
<dbReference type="OrthoDB" id="9763949at2"/>
<gene>
    <name evidence="1" type="ORF">DFQ09_106226</name>
</gene>
<dbReference type="GO" id="GO:0005524">
    <property type="term" value="F:ATP binding"/>
    <property type="evidence" value="ECO:0007669"/>
    <property type="project" value="InterPro"/>
</dbReference>
<dbReference type="PANTHER" id="PTHR30605:SF0">
    <property type="entry name" value="ANHYDRO-N-ACETYLMURAMIC ACID KINASE"/>
    <property type="match status" value="1"/>
</dbReference>
<dbReference type="GO" id="GO:0009254">
    <property type="term" value="P:peptidoglycan turnover"/>
    <property type="evidence" value="ECO:0007669"/>
    <property type="project" value="InterPro"/>
</dbReference>
<dbReference type="RefSeq" id="WP_115811284.1">
    <property type="nucleotide sequence ID" value="NZ_QREI01000006.1"/>
</dbReference>
<organism evidence="1 2">
    <name type="scientific">Winogradskyella pacifica</name>
    <dbReference type="NCBI Taxonomy" id="664642"/>
    <lineage>
        <taxon>Bacteria</taxon>
        <taxon>Pseudomonadati</taxon>
        <taxon>Bacteroidota</taxon>
        <taxon>Flavobacteriia</taxon>
        <taxon>Flavobacteriales</taxon>
        <taxon>Flavobacteriaceae</taxon>
        <taxon>Winogradskyella</taxon>
    </lineage>
</organism>
<proteinExistence type="predicted"/>
<dbReference type="Gene3D" id="3.30.420.40">
    <property type="match status" value="2"/>
</dbReference>
<sequence>MAKYNYNIIAVMSGTSLDGIDLIYATYNVDNKWSFKVHYAETIKYSPQWKTVLGGLVNQSMDHLQAIDAKYSEYLATVISSFIKKHSIEAIDFISSHGHTALHQPEQGLTYQIGNQQILADMLNRNVICDFRVEDVELGGQGAPLVPIGDRLLFNDFEYCLNLGGFANISFESKNERIAYDICPVNIVLNHYVSKLNLEFDDKGQLASAGKVNKSLLLQLNALHYYKEEPPKSLGLEWVDLNIFPLIESFQLEMKDILRTFVEHVALQISKVLVEKNTKVLVTGGGVYNNFLIDRLRQLSIVEIVIPQNEIIEFKEALIFGLLGVLKKRNEINCLKSVTGAKRNHSSGKILIPKNRI</sequence>
<reference evidence="1 2" key="1">
    <citation type="submission" date="2018-07" db="EMBL/GenBank/DDBJ databases">
        <title>Genomic Encyclopedia of Type Strains, Phase III (KMG-III): the genomes of soil and plant-associated and newly described type strains.</title>
        <authorList>
            <person name="Whitman W."/>
        </authorList>
    </citation>
    <scope>NUCLEOTIDE SEQUENCE [LARGE SCALE GENOMIC DNA]</scope>
    <source>
        <strain evidence="1 2">CECT 7948</strain>
    </source>
</reference>